<accession>A0A5C6LPH7</accession>
<name>A0A5C6LPH7_9BACT</name>
<dbReference type="OrthoDB" id="668426at2"/>
<evidence type="ECO:0000313" key="1">
    <source>
        <dbReference type="EMBL" id="TWV99354.1"/>
    </source>
</evidence>
<reference evidence="1 2" key="1">
    <citation type="submission" date="2019-08" db="EMBL/GenBank/DDBJ databases">
        <title>Whole genome sequencing of chitin degrading bacteria Chitinophaga pinensis YS16.</title>
        <authorList>
            <person name="Singh R.P."/>
            <person name="Manchanda G."/>
            <person name="Maurya I.K."/>
            <person name="Joshi N.K."/>
            <person name="Srivastava A.K."/>
        </authorList>
    </citation>
    <scope>NUCLEOTIDE SEQUENCE [LARGE SCALE GENOMIC DNA]</scope>
    <source>
        <strain evidence="1 2">YS-16</strain>
    </source>
</reference>
<protein>
    <submittedName>
        <fullName evidence="1">Uncharacterized protein</fullName>
    </submittedName>
</protein>
<gene>
    <name evidence="1" type="ORF">FEF09_16535</name>
</gene>
<keyword evidence="2" id="KW-1185">Reference proteome</keyword>
<organism evidence="1 2">
    <name type="scientific">Chitinophaga pinensis</name>
    <dbReference type="NCBI Taxonomy" id="79329"/>
    <lineage>
        <taxon>Bacteria</taxon>
        <taxon>Pseudomonadati</taxon>
        <taxon>Bacteroidota</taxon>
        <taxon>Chitinophagia</taxon>
        <taxon>Chitinophagales</taxon>
        <taxon>Chitinophagaceae</taxon>
        <taxon>Chitinophaga</taxon>
    </lineage>
</organism>
<sequence length="265" mass="29070">MAKFDNKTFEITGTFGKISVYKMRGIERPIVRTRGGASREKINKSPNFALTRMNNREFGGASSAASVIRLALLHVRHLSDYNFSPRLSGMCRKIMSLDDSNPLGYRMVMLSTHRHLLDGFSLNKTTLFDSVIRHPLACNIDREDNSVTVNIPPLSPGFNLFLPWNFSLYRIVVGFGAVADGIGYTGVSTNMGKDPIYAPAAYSPWLINTQPQENFTLTTRASRAEKLPPSTTLIVSVGIEIGVPGMGGEIVPAKRLGCAKILMTG</sequence>
<dbReference type="RefSeq" id="WP_146306151.1">
    <property type="nucleotide sequence ID" value="NZ_VOHS01000016.1"/>
</dbReference>
<dbReference type="Proteomes" id="UP000318815">
    <property type="component" value="Unassembled WGS sequence"/>
</dbReference>
<evidence type="ECO:0000313" key="2">
    <source>
        <dbReference type="Proteomes" id="UP000318815"/>
    </source>
</evidence>
<comment type="caution">
    <text evidence="1">The sequence shown here is derived from an EMBL/GenBank/DDBJ whole genome shotgun (WGS) entry which is preliminary data.</text>
</comment>
<dbReference type="AlphaFoldDB" id="A0A5C6LPH7"/>
<proteinExistence type="predicted"/>
<dbReference type="EMBL" id="VOHS01000016">
    <property type="protein sequence ID" value="TWV99354.1"/>
    <property type="molecule type" value="Genomic_DNA"/>
</dbReference>